<evidence type="ECO:0000313" key="1">
    <source>
        <dbReference type="EMBL" id="KDP35082.1"/>
    </source>
</evidence>
<protein>
    <submittedName>
        <fullName evidence="1">Uncharacterized protein</fullName>
    </submittedName>
</protein>
<reference evidence="1 2" key="1">
    <citation type="journal article" date="2014" name="PLoS ONE">
        <title>Global Analysis of Gene Expression Profiles in Physic Nut (Jatropha curcas L.) Seedlings Exposed to Salt Stress.</title>
        <authorList>
            <person name="Zhang L."/>
            <person name="Zhang C."/>
            <person name="Wu P."/>
            <person name="Chen Y."/>
            <person name="Li M."/>
            <person name="Jiang H."/>
            <person name="Wu G."/>
        </authorList>
    </citation>
    <scope>NUCLEOTIDE SEQUENCE [LARGE SCALE GENOMIC DNA]</scope>
    <source>
        <strain evidence="2">cv. GZQX0401</strain>
        <tissue evidence="1">Young leaves</tissue>
    </source>
</reference>
<keyword evidence="2" id="KW-1185">Reference proteome</keyword>
<proteinExistence type="predicted"/>
<dbReference type="EMBL" id="KK914496">
    <property type="protein sequence ID" value="KDP35082.1"/>
    <property type="molecule type" value="Genomic_DNA"/>
</dbReference>
<sequence length="63" mass="6699">MWHPPSSLSGLGGGCYKVPSVTTCGARPIQVAYVTSPVALGTLVQRSGILKINEVDLIRRFIS</sequence>
<gene>
    <name evidence="1" type="ORF">JCGZ_11201</name>
</gene>
<accession>A0A067KG21</accession>
<name>A0A067KG21_JATCU</name>
<evidence type="ECO:0000313" key="2">
    <source>
        <dbReference type="Proteomes" id="UP000027138"/>
    </source>
</evidence>
<dbReference type="Proteomes" id="UP000027138">
    <property type="component" value="Unassembled WGS sequence"/>
</dbReference>
<dbReference type="AlphaFoldDB" id="A0A067KG21"/>
<organism evidence="1 2">
    <name type="scientific">Jatropha curcas</name>
    <name type="common">Barbados nut</name>
    <dbReference type="NCBI Taxonomy" id="180498"/>
    <lineage>
        <taxon>Eukaryota</taxon>
        <taxon>Viridiplantae</taxon>
        <taxon>Streptophyta</taxon>
        <taxon>Embryophyta</taxon>
        <taxon>Tracheophyta</taxon>
        <taxon>Spermatophyta</taxon>
        <taxon>Magnoliopsida</taxon>
        <taxon>eudicotyledons</taxon>
        <taxon>Gunneridae</taxon>
        <taxon>Pentapetalae</taxon>
        <taxon>rosids</taxon>
        <taxon>fabids</taxon>
        <taxon>Malpighiales</taxon>
        <taxon>Euphorbiaceae</taxon>
        <taxon>Crotonoideae</taxon>
        <taxon>Jatropheae</taxon>
        <taxon>Jatropha</taxon>
    </lineage>
</organism>